<accession>A0A6H5HPS7</accession>
<reference evidence="1 2" key="1">
    <citation type="submission" date="2020-02" db="EMBL/GenBank/DDBJ databases">
        <authorList>
            <person name="Ferguson B K."/>
        </authorList>
    </citation>
    <scope>NUCLEOTIDE SEQUENCE [LARGE SCALE GENOMIC DNA]</scope>
</reference>
<sequence>MVESLHGVAQMSRDSLERKLILFQRIEVVSLPYLRWDQEPGAFHTAPKDATRGTIIRISGIGKLLVPDPTVNNRGYRPLSSY</sequence>
<evidence type="ECO:0000313" key="1">
    <source>
        <dbReference type="EMBL" id="CAB0018892.1"/>
    </source>
</evidence>
<dbReference type="EMBL" id="CADCXU010033436">
    <property type="protein sequence ID" value="CAB0018892.1"/>
    <property type="molecule type" value="Genomic_DNA"/>
</dbReference>
<dbReference type="Proteomes" id="UP000479000">
    <property type="component" value="Unassembled WGS sequence"/>
</dbReference>
<keyword evidence="2" id="KW-1185">Reference proteome</keyword>
<name>A0A6H5HPS7_9HEMI</name>
<dbReference type="AlphaFoldDB" id="A0A6H5HPS7"/>
<organism evidence="1 2">
    <name type="scientific">Nesidiocoris tenuis</name>
    <dbReference type="NCBI Taxonomy" id="355587"/>
    <lineage>
        <taxon>Eukaryota</taxon>
        <taxon>Metazoa</taxon>
        <taxon>Ecdysozoa</taxon>
        <taxon>Arthropoda</taxon>
        <taxon>Hexapoda</taxon>
        <taxon>Insecta</taxon>
        <taxon>Pterygota</taxon>
        <taxon>Neoptera</taxon>
        <taxon>Paraneoptera</taxon>
        <taxon>Hemiptera</taxon>
        <taxon>Heteroptera</taxon>
        <taxon>Panheteroptera</taxon>
        <taxon>Cimicomorpha</taxon>
        <taxon>Miridae</taxon>
        <taxon>Dicyphina</taxon>
        <taxon>Nesidiocoris</taxon>
    </lineage>
</organism>
<evidence type="ECO:0000313" key="2">
    <source>
        <dbReference type="Proteomes" id="UP000479000"/>
    </source>
</evidence>
<proteinExistence type="predicted"/>
<gene>
    <name evidence="1" type="ORF">NTEN_LOCUS22605</name>
</gene>
<protein>
    <submittedName>
        <fullName evidence="1">Uncharacterized protein</fullName>
    </submittedName>
</protein>